<dbReference type="GO" id="GO:0003677">
    <property type="term" value="F:DNA binding"/>
    <property type="evidence" value="ECO:0007669"/>
    <property type="project" value="UniProtKB-KW"/>
</dbReference>
<gene>
    <name evidence="7" type="ORF">PHO31112_03729</name>
</gene>
<dbReference type="SMART" id="SM00346">
    <property type="entry name" value="HTH_ICLR"/>
    <property type="match status" value="1"/>
</dbReference>
<evidence type="ECO:0000256" key="4">
    <source>
        <dbReference type="SAM" id="MobiDB-lite"/>
    </source>
</evidence>
<evidence type="ECO:0000256" key="2">
    <source>
        <dbReference type="ARBA" id="ARBA00023125"/>
    </source>
</evidence>
<reference evidence="7 8" key="1">
    <citation type="submission" date="2019-08" db="EMBL/GenBank/DDBJ databases">
        <authorList>
            <person name="Peeters C."/>
        </authorList>
    </citation>
    <scope>NUCLEOTIDE SEQUENCE [LARGE SCALE GENOMIC DNA]</scope>
    <source>
        <strain evidence="7 8">LMG 31112</strain>
    </source>
</reference>
<evidence type="ECO:0000259" key="5">
    <source>
        <dbReference type="PROSITE" id="PS51077"/>
    </source>
</evidence>
<dbReference type="EMBL" id="CABPSM010000011">
    <property type="protein sequence ID" value="VVE32864.1"/>
    <property type="molecule type" value="Genomic_DNA"/>
</dbReference>
<dbReference type="InterPro" id="IPR050707">
    <property type="entry name" value="HTH_MetabolicPath_Reg"/>
</dbReference>
<dbReference type="SUPFAM" id="SSF55781">
    <property type="entry name" value="GAF domain-like"/>
    <property type="match status" value="1"/>
</dbReference>
<dbReference type="SUPFAM" id="SSF46785">
    <property type="entry name" value="Winged helix' DNA-binding domain"/>
    <property type="match status" value="1"/>
</dbReference>
<keyword evidence="2" id="KW-0238">DNA-binding</keyword>
<protein>
    <submittedName>
        <fullName evidence="7">IclR family transcriptional regulator</fullName>
    </submittedName>
</protein>
<evidence type="ECO:0000256" key="3">
    <source>
        <dbReference type="ARBA" id="ARBA00023163"/>
    </source>
</evidence>
<feature type="domain" description="HTH iclR-type" evidence="5">
    <location>
        <begin position="31"/>
        <end position="92"/>
    </location>
</feature>
<dbReference type="PROSITE" id="PS51078">
    <property type="entry name" value="ICLR_ED"/>
    <property type="match status" value="1"/>
</dbReference>
<dbReference type="PROSITE" id="PS51077">
    <property type="entry name" value="HTH_ICLR"/>
    <property type="match status" value="1"/>
</dbReference>
<keyword evidence="3" id="KW-0804">Transcription</keyword>
<feature type="region of interest" description="Disordered" evidence="4">
    <location>
        <begin position="1"/>
        <end position="28"/>
    </location>
</feature>
<keyword evidence="1" id="KW-0805">Transcription regulation</keyword>
<accession>A0A5E4X966</accession>
<name>A0A5E4X966_9BURK</name>
<dbReference type="PANTHER" id="PTHR30136:SF35">
    <property type="entry name" value="HTH-TYPE TRANSCRIPTIONAL REGULATOR RV1719"/>
    <property type="match status" value="1"/>
</dbReference>
<sequence>MTAPSDVDRKPATRKAPRAKQAEAAPKRSRVGTLDRVLQILDYLYEADTPAGPYAIAKAIGAPATTVYPLIDGLLEKGLLARGPNRTVWLGPRLHYYGLAFARRTDFLTVATSQMHQLCRSLSETIQICGREGDHMVVLAAAEGPGHFRISSQVGSRVPLNWTASGRLLVGHLPQAERVALFEHCSRISPTGAAKTDARTLSKEAASAFQSRLSIAIGESDFSIACVASPICDAQGQPLATISIVLPIQKLQEDQKRYTEAVREAADAIERSIGAQDLQSLA</sequence>
<dbReference type="PANTHER" id="PTHR30136">
    <property type="entry name" value="HELIX-TURN-HELIX TRANSCRIPTIONAL REGULATOR, ICLR FAMILY"/>
    <property type="match status" value="1"/>
</dbReference>
<evidence type="ECO:0000313" key="7">
    <source>
        <dbReference type="EMBL" id="VVE32864.1"/>
    </source>
</evidence>
<feature type="compositionally biased region" description="Basic and acidic residues" evidence="4">
    <location>
        <begin position="1"/>
        <end position="11"/>
    </location>
</feature>
<dbReference type="Gene3D" id="1.10.10.10">
    <property type="entry name" value="Winged helix-like DNA-binding domain superfamily/Winged helix DNA-binding domain"/>
    <property type="match status" value="1"/>
</dbReference>
<keyword evidence="8" id="KW-1185">Reference proteome</keyword>
<dbReference type="InterPro" id="IPR029016">
    <property type="entry name" value="GAF-like_dom_sf"/>
</dbReference>
<proteinExistence type="predicted"/>
<dbReference type="GO" id="GO:0003700">
    <property type="term" value="F:DNA-binding transcription factor activity"/>
    <property type="evidence" value="ECO:0007669"/>
    <property type="project" value="TreeGrafter"/>
</dbReference>
<dbReference type="GO" id="GO:0045892">
    <property type="term" value="P:negative regulation of DNA-templated transcription"/>
    <property type="evidence" value="ECO:0007669"/>
    <property type="project" value="TreeGrafter"/>
</dbReference>
<dbReference type="InterPro" id="IPR005471">
    <property type="entry name" value="Tscrpt_reg_IclR_N"/>
</dbReference>
<dbReference type="Gene3D" id="3.30.450.40">
    <property type="match status" value="1"/>
</dbReference>
<organism evidence="7 8">
    <name type="scientific">Pandoraea horticolens</name>
    <dbReference type="NCBI Taxonomy" id="2508298"/>
    <lineage>
        <taxon>Bacteria</taxon>
        <taxon>Pseudomonadati</taxon>
        <taxon>Pseudomonadota</taxon>
        <taxon>Betaproteobacteria</taxon>
        <taxon>Burkholderiales</taxon>
        <taxon>Burkholderiaceae</taxon>
        <taxon>Pandoraea</taxon>
    </lineage>
</organism>
<evidence type="ECO:0000313" key="8">
    <source>
        <dbReference type="Proteomes" id="UP000343317"/>
    </source>
</evidence>
<dbReference type="AlphaFoldDB" id="A0A5E4X966"/>
<dbReference type="RefSeq" id="WP_150621808.1">
    <property type="nucleotide sequence ID" value="NZ_CABPSM010000011.1"/>
</dbReference>
<dbReference type="InterPro" id="IPR036390">
    <property type="entry name" value="WH_DNA-bd_sf"/>
</dbReference>
<dbReference type="Pfam" id="PF09339">
    <property type="entry name" value="HTH_IclR"/>
    <property type="match status" value="1"/>
</dbReference>
<feature type="domain" description="IclR-ED" evidence="6">
    <location>
        <begin position="93"/>
        <end position="275"/>
    </location>
</feature>
<dbReference type="Proteomes" id="UP000343317">
    <property type="component" value="Unassembled WGS sequence"/>
</dbReference>
<dbReference type="InterPro" id="IPR014757">
    <property type="entry name" value="Tscrpt_reg_IclR_C"/>
</dbReference>
<dbReference type="InterPro" id="IPR036388">
    <property type="entry name" value="WH-like_DNA-bd_sf"/>
</dbReference>
<evidence type="ECO:0000259" key="6">
    <source>
        <dbReference type="PROSITE" id="PS51078"/>
    </source>
</evidence>
<evidence type="ECO:0000256" key="1">
    <source>
        <dbReference type="ARBA" id="ARBA00023015"/>
    </source>
</evidence>
<dbReference type="Pfam" id="PF01614">
    <property type="entry name" value="IclR_C"/>
    <property type="match status" value="1"/>
</dbReference>